<protein>
    <recommendedName>
        <fullName evidence="1">PilZ domain-containing protein</fullName>
    </recommendedName>
</protein>
<reference evidence="2" key="1">
    <citation type="journal article" date="2014" name="Int. J. Syst. Evol. Microbiol.">
        <title>Complete genome sequence of Corynebacterium casei LMG S-19264T (=DSM 44701T), isolated from a smear-ripened cheese.</title>
        <authorList>
            <consortium name="US DOE Joint Genome Institute (JGI-PGF)"/>
            <person name="Walter F."/>
            <person name="Albersmeier A."/>
            <person name="Kalinowski J."/>
            <person name="Ruckert C."/>
        </authorList>
    </citation>
    <scope>NUCLEOTIDE SEQUENCE</scope>
    <source>
        <strain evidence="2">VKM B-2935</strain>
    </source>
</reference>
<accession>A0A9W6K882</accession>
<comment type="caution">
    <text evidence="2">The sequence shown here is derived from an EMBL/GenBank/DDBJ whole genome shotgun (WGS) entry which is preliminary data.</text>
</comment>
<dbReference type="RefSeq" id="WP_271196898.1">
    <property type="nucleotide sequence ID" value="NZ_BSFN01000013.1"/>
</dbReference>
<evidence type="ECO:0000313" key="3">
    <source>
        <dbReference type="Proteomes" id="UP001143328"/>
    </source>
</evidence>
<dbReference type="SUPFAM" id="SSF141371">
    <property type="entry name" value="PilZ domain-like"/>
    <property type="match status" value="1"/>
</dbReference>
<proteinExistence type="predicted"/>
<name>A0A9W6K882_9PSED</name>
<dbReference type="Gene3D" id="2.40.10.220">
    <property type="entry name" value="predicted glycosyltransferase like domains"/>
    <property type="match status" value="1"/>
</dbReference>
<feature type="domain" description="PilZ" evidence="1">
    <location>
        <begin position="3"/>
        <end position="107"/>
    </location>
</feature>
<dbReference type="Pfam" id="PF07238">
    <property type="entry name" value="PilZ"/>
    <property type="match status" value="1"/>
</dbReference>
<dbReference type="Proteomes" id="UP001143328">
    <property type="component" value="Unassembled WGS sequence"/>
</dbReference>
<evidence type="ECO:0000313" key="2">
    <source>
        <dbReference type="EMBL" id="GLK90712.1"/>
    </source>
</evidence>
<evidence type="ECO:0000259" key="1">
    <source>
        <dbReference type="Pfam" id="PF07238"/>
    </source>
</evidence>
<gene>
    <name evidence="2" type="ORF">GCM10017655_37760</name>
</gene>
<organism evidence="2 3">
    <name type="scientific">Pseudomonas turukhanskensis</name>
    <dbReference type="NCBI Taxonomy" id="1806536"/>
    <lineage>
        <taxon>Bacteria</taxon>
        <taxon>Pseudomonadati</taxon>
        <taxon>Pseudomonadota</taxon>
        <taxon>Gammaproteobacteria</taxon>
        <taxon>Pseudomonadales</taxon>
        <taxon>Pseudomonadaceae</taxon>
        <taxon>Pseudomonas</taxon>
    </lineage>
</organism>
<sequence>MDDRRQHSRHTAELHLEVYDLHTERHLGRVVDLSIEGFMIFGDCPQEADALLECRLVSYPPVEGLTEVRLGADCLWSRPGADGQHCWSGFHIIDLAEDQAVLLEGLLKRL</sequence>
<keyword evidence="3" id="KW-1185">Reference proteome</keyword>
<dbReference type="InterPro" id="IPR009875">
    <property type="entry name" value="PilZ_domain"/>
</dbReference>
<dbReference type="AlphaFoldDB" id="A0A9W6K882"/>
<dbReference type="GO" id="GO:0035438">
    <property type="term" value="F:cyclic-di-GMP binding"/>
    <property type="evidence" value="ECO:0007669"/>
    <property type="project" value="InterPro"/>
</dbReference>
<dbReference type="EMBL" id="BSFN01000013">
    <property type="protein sequence ID" value="GLK90712.1"/>
    <property type="molecule type" value="Genomic_DNA"/>
</dbReference>
<reference evidence="2" key="2">
    <citation type="submission" date="2023-01" db="EMBL/GenBank/DDBJ databases">
        <authorList>
            <person name="Sun Q."/>
            <person name="Evtushenko L."/>
        </authorList>
    </citation>
    <scope>NUCLEOTIDE SEQUENCE</scope>
    <source>
        <strain evidence="2">VKM B-2935</strain>
    </source>
</reference>